<keyword evidence="2" id="KW-0808">Transferase</keyword>
<evidence type="ECO:0000313" key="3">
    <source>
        <dbReference type="Proteomes" id="UP001597227"/>
    </source>
</evidence>
<accession>A0ABW4MU13</accession>
<comment type="caution">
    <text evidence="2">The sequence shown here is derived from an EMBL/GenBank/DDBJ whole genome shotgun (WGS) entry which is preliminary data.</text>
</comment>
<dbReference type="RefSeq" id="WP_388041662.1">
    <property type="nucleotide sequence ID" value="NZ_JBHUEK010000034.1"/>
</dbReference>
<evidence type="ECO:0000313" key="2">
    <source>
        <dbReference type="EMBL" id="MFD1781458.1"/>
    </source>
</evidence>
<dbReference type="PROSITE" id="PS51186">
    <property type="entry name" value="GNAT"/>
    <property type="match status" value="1"/>
</dbReference>
<keyword evidence="2" id="KW-0012">Acyltransferase</keyword>
<feature type="domain" description="N-acetyltransferase" evidence="1">
    <location>
        <begin position="2"/>
        <end position="157"/>
    </location>
</feature>
<dbReference type="EC" id="2.3.1.-" evidence="2"/>
<dbReference type="InterPro" id="IPR000182">
    <property type="entry name" value="GNAT_dom"/>
</dbReference>
<dbReference type="Proteomes" id="UP001597227">
    <property type="component" value="Unassembled WGS sequence"/>
</dbReference>
<dbReference type="InterPro" id="IPR016181">
    <property type="entry name" value="Acyl_CoA_acyltransferase"/>
</dbReference>
<name>A0ABW4MU13_9BACI</name>
<keyword evidence="3" id="KW-1185">Reference proteome</keyword>
<dbReference type="CDD" id="cd04301">
    <property type="entry name" value="NAT_SF"/>
    <property type="match status" value="1"/>
</dbReference>
<gene>
    <name evidence="2" type="ORF">ACFSFW_22690</name>
</gene>
<reference evidence="3" key="1">
    <citation type="journal article" date="2019" name="Int. J. Syst. Evol. Microbiol.">
        <title>The Global Catalogue of Microorganisms (GCM) 10K type strain sequencing project: providing services to taxonomists for standard genome sequencing and annotation.</title>
        <authorList>
            <consortium name="The Broad Institute Genomics Platform"/>
            <consortium name="The Broad Institute Genome Sequencing Center for Infectious Disease"/>
            <person name="Wu L."/>
            <person name="Ma J."/>
        </authorList>
    </citation>
    <scope>NUCLEOTIDE SEQUENCE [LARGE SCALE GENOMIC DNA]</scope>
    <source>
        <strain evidence="3">CCUG 15531</strain>
    </source>
</reference>
<dbReference type="InterPro" id="IPR051554">
    <property type="entry name" value="Acetyltransferase_Eis"/>
</dbReference>
<dbReference type="Pfam" id="PF13527">
    <property type="entry name" value="Acetyltransf_9"/>
    <property type="match status" value="1"/>
</dbReference>
<dbReference type="PANTHER" id="PTHR37817:SF1">
    <property type="entry name" value="N-ACETYLTRANSFERASE EIS"/>
    <property type="match status" value="1"/>
</dbReference>
<sequence length="361" mass="41322">MVEYRLLEEGDFQQAIELADKVFRKEGHVSMGVAFPQVFSHAFHQSYGAFIDGTLVSFIGLVPSVLHIEGAEVQAYSIGAVCTEPEYRKRGLANTLLQMIFDHVNKSGASILFISGDLPLYIKQGCTFYGKLNQYKLHQNDLKPEKAYHVRELQPTDWFQMRKLSHRRTIRYEQSIFEMAQLNDSAGFASIFKMKHKVLVAEENKEVKAFLIFGVPYQEQENVESRIIEWGGDPIAIVSLLKEAFTYGINSLIFNIPTYEKELIQKLDDPLLEKVEQPFPGTIRIMNLELLLQQLAPYFKNKLQISNVDDNNKSLTYAKESITISNRDLEELILKGNKDLDSSIQELFPIPFPFPQGLNYV</sequence>
<dbReference type="Gene3D" id="3.40.630.30">
    <property type="match status" value="1"/>
</dbReference>
<dbReference type="SUPFAM" id="SSF55729">
    <property type="entry name" value="Acyl-CoA N-acyltransferases (Nat)"/>
    <property type="match status" value="1"/>
</dbReference>
<dbReference type="PANTHER" id="PTHR37817">
    <property type="entry name" value="N-ACETYLTRANSFERASE EIS"/>
    <property type="match status" value="1"/>
</dbReference>
<dbReference type="GO" id="GO:0016746">
    <property type="term" value="F:acyltransferase activity"/>
    <property type="evidence" value="ECO:0007669"/>
    <property type="project" value="UniProtKB-KW"/>
</dbReference>
<dbReference type="EMBL" id="JBHUEK010000034">
    <property type="protein sequence ID" value="MFD1781458.1"/>
    <property type="molecule type" value="Genomic_DNA"/>
</dbReference>
<organism evidence="2 3">
    <name type="scientific">Fredinandcohnia salidurans</name>
    <dbReference type="NCBI Taxonomy" id="2595041"/>
    <lineage>
        <taxon>Bacteria</taxon>
        <taxon>Bacillati</taxon>
        <taxon>Bacillota</taxon>
        <taxon>Bacilli</taxon>
        <taxon>Bacillales</taxon>
        <taxon>Bacillaceae</taxon>
        <taxon>Fredinandcohnia</taxon>
    </lineage>
</organism>
<evidence type="ECO:0000259" key="1">
    <source>
        <dbReference type="PROSITE" id="PS51186"/>
    </source>
</evidence>
<protein>
    <submittedName>
        <fullName evidence="2">GNAT family N-acetyltransferase</fullName>
        <ecNumber evidence="2">2.3.1.-</ecNumber>
    </submittedName>
</protein>
<proteinExistence type="predicted"/>